<evidence type="ECO:0000313" key="8">
    <source>
        <dbReference type="Proteomes" id="UP000054558"/>
    </source>
</evidence>
<evidence type="ECO:0000256" key="3">
    <source>
        <dbReference type="ARBA" id="ARBA00022801"/>
    </source>
</evidence>
<feature type="domain" description="HotDog ACOT-type" evidence="6">
    <location>
        <begin position="198"/>
        <end position="325"/>
    </location>
</feature>
<dbReference type="SUPFAM" id="SSF54637">
    <property type="entry name" value="Thioesterase/thiol ester dehydrase-isomerase"/>
    <property type="match status" value="2"/>
</dbReference>
<accession>A0A1Y1IT35</accession>
<dbReference type="STRING" id="105231.A0A1Y1IT35"/>
<feature type="domain" description="HotDog ACOT-type" evidence="6">
    <location>
        <begin position="436"/>
        <end position="553"/>
    </location>
</feature>
<dbReference type="Pfam" id="PF03061">
    <property type="entry name" value="4HBT"/>
    <property type="match status" value="1"/>
</dbReference>
<evidence type="ECO:0000259" key="6">
    <source>
        <dbReference type="PROSITE" id="PS51770"/>
    </source>
</evidence>
<dbReference type="CDD" id="cd03442">
    <property type="entry name" value="BFIT_BACH"/>
    <property type="match status" value="2"/>
</dbReference>
<proteinExistence type="inferred from homology"/>
<dbReference type="EMBL" id="DF237842">
    <property type="protein sequence ID" value="GAQ91966.1"/>
    <property type="molecule type" value="Genomic_DNA"/>
</dbReference>
<gene>
    <name evidence="7" type="ORF">KFL_008930020</name>
</gene>
<evidence type="ECO:0000256" key="4">
    <source>
        <dbReference type="ARBA" id="ARBA00022946"/>
    </source>
</evidence>
<dbReference type="Gene3D" id="3.10.129.10">
    <property type="entry name" value="Hotdog Thioesterase"/>
    <property type="match status" value="2"/>
</dbReference>
<evidence type="ECO:0000256" key="5">
    <source>
        <dbReference type="SAM" id="MobiDB-lite"/>
    </source>
</evidence>
<sequence length="627" mass="69408">MAALHLHKLACKSKRAAGLLRMFLDISCSKHSFHSNKEVEISTSVACRLSRLTAKFEENLVFGGAAKGGSRLSDSQLAPLCSPTLWPLKKIGSCTQELAYSYGSTQPAAKSVARFHENRNPCQVASFTSSPPLALMEGDEINASSFTPRVASALDLPSVIPFTLDLSHRNKGLVDELEVRYAGDAQENPQVTKSITERRPEESWIEIRYPFTRSASLKEQYRLFGTGYVRFGKILEDMDAMAGDVVWRHLRRKDRLIATAAVDHLAWAGELIRLDKDLRIQGQVTWVGRSSMEITLEASTVGPQPGDTPEVLGSAHFVMVSREDDKAAPVPQLMLETPKAKTLFEVRRCSAALLSEPPQLSGGSQMDLDESCREVVHRSIQHTSPLESGERNAERRKKDREDSLYKKAPTADELQLLHNLFIKSHVADESGQEWAGTPGRESVHLMHSQQRNANGFMFGGFVMREAYELGWICARLHTRLTPVITSVDDVAFMKPVPVGSLIQFTAQVIYVEGSLVRVLVQADELGPAAPHGGAERLHTTTNFHFAFRMVDRKMGSGALGPFAAASAESPTGASCRSSQFPPAQQIVRKVMPQTYAEGMRYLEGYRWHTWEAQLEPPSREPVLGTNQ</sequence>
<keyword evidence="8" id="KW-1185">Reference proteome</keyword>
<comment type="similarity">
    <text evidence="1">Belongs to the acyl coenzyme A hydrolase family.</text>
</comment>
<organism evidence="7 8">
    <name type="scientific">Klebsormidium nitens</name>
    <name type="common">Green alga</name>
    <name type="synonym">Ulothrix nitens</name>
    <dbReference type="NCBI Taxonomy" id="105231"/>
    <lineage>
        <taxon>Eukaryota</taxon>
        <taxon>Viridiplantae</taxon>
        <taxon>Streptophyta</taxon>
        <taxon>Klebsormidiophyceae</taxon>
        <taxon>Klebsormidiales</taxon>
        <taxon>Klebsormidiaceae</taxon>
        <taxon>Klebsormidium</taxon>
    </lineage>
</organism>
<dbReference type="InterPro" id="IPR029069">
    <property type="entry name" value="HotDog_dom_sf"/>
</dbReference>
<dbReference type="InterPro" id="IPR006683">
    <property type="entry name" value="Thioestr_dom"/>
</dbReference>
<dbReference type="Proteomes" id="UP000054558">
    <property type="component" value="Unassembled WGS sequence"/>
</dbReference>
<dbReference type="GO" id="GO:0047617">
    <property type="term" value="F:fatty acyl-CoA hydrolase activity"/>
    <property type="evidence" value="ECO:0000318"/>
    <property type="project" value="GO_Central"/>
</dbReference>
<keyword evidence="4" id="KW-0809">Transit peptide</keyword>
<name>A0A1Y1IT35_KLENI</name>
<keyword evidence="2" id="KW-0677">Repeat</keyword>
<evidence type="ECO:0000313" key="7">
    <source>
        <dbReference type="EMBL" id="GAQ91966.1"/>
    </source>
</evidence>
<dbReference type="PANTHER" id="PTHR12655:SF8">
    <property type="entry name" value="HOTDOG ACOT-TYPE DOMAIN-CONTAINING PROTEIN"/>
    <property type="match status" value="1"/>
</dbReference>
<protein>
    <recommendedName>
        <fullName evidence="6">HotDog ACOT-type domain-containing protein</fullName>
    </recommendedName>
</protein>
<dbReference type="OrthoDB" id="331699at2759"/>
<dbReference type="GO" id="GO:0006637">
    <property type="term" value="P:acyl-CoA metabolic process"/>
    <property type="evidence" value="ECO:0000318"/>
    <property type="project" value="GO_Central"/>
</dbReference>
<reference evidence="7 8" key="1">
    <citation type="journal article" date="2014" name="Nat. Commun.">
        <title>Klebsormidium flaccidum genome reveals primary factors for plant terrestrial adaptation.</title>
        <authorList>
            <person name="Hori K."/>
            <person name="Maruyama F."/>
            <person name="Fujisawa T."/>
            <person name="Togashi T."/>
            <person name="Yamamoto N."/>
            <person name="Seo M."/>
            <person name="Sato S."/>
            <person name="Yamada T."/>
            <person name="Mori H."/>
            <person name="Tajima N."/>
            <person name="Moriyama T."/>
            <person name="Ikeuchi M."/>
            <person name="Watanabe M."/>
            <person name="Wada H."/>
            <person name="Kobayashi K."/>
            <person name="Saito M."/>
            <person name="Masuda T."/>
            <person name="Sasaki-Sekimoto Y."/>
            <person name="Mashiguchi K."/>
            <person name="Awai K."/>
            <person name="Shimojima M."/>
            <person name="Masuda S."/>
            <person name="Iwai M."/>
            <person name="Nobusawa T."/>
            <person name="Narise T."/>
            <person name="Kondo S."/>
            <person name="Saito H."/>
            <person name="Sato R."/>
            <person name="Murakawa M."/>
            <person name="Ihara Y."/>
            <person name="Oshima-Yamada Y."/>
            <person name="Ohtaka K."/>
            <person name="Satoh M."/>
            <person name="Sonobe K."/>
            <person name="Ishii M."/>
            <person name="Ohtani R."/>
            <person name="Kanamori-Sato M."/>
            <person name="Honoki R."/>
            <person name="Miyazaki D."/>
            <person name="Mochizuki H."/>
            <person name="Umetsu J."/>
            <person name="Higashi K."/>
            <person name="Shibata D."/>
            <person name="Kamiya Y."/>
            <person name="Sato N."/>
            <person name="Nakamura Y."/>
            <person name="Tabata S."/>
            <person name="Ida S."/>
            <person name="Kurokawa K."/>
            <person name="Ohta H."/>
        </authorList>
    </citation>
    <scope>NUCLEOTIDE SEQUENCE [LARGE SCALE GENOMIC DNA]</scope>
    <source>
        <strain evidence="7 8">NIES-2285</strain>
    </source>
</reference>
<dbReference type="PROSITE" id="PS51770">
    <property type="entry name" value="HOTDOG_ACOT"/>
    <property type="match status" value="2"/>
</dbReference>
<evidence type="ECO:0000256" key="1">
    <source>
        <dbReference type="ARBA" id="ARBA00010458"/>
    </source>
</evidence>
<evidence type="ECO:0000256" key="2">
    <source>
        <dbReference type="ARBA" id="ARBA00022737"/>
    </source>
</evidence>
<dbReference type="AlphaFoldDB" id="A0A1Y1IT35"/>
<keyword evidence="3" id="KW-0378">Hydrolase</keyword>
<dbReference type="InterPro" id="IPR033120">
    <property type="entry name" value="HOTDOG_ACOT"/>
</dbReference>
<dbReference type="PANTHER" id="PTHR12655">
    <property type="entry name" value="ACYL-COA THIOESTERASE"/>
    <property type="match status" value="1"/>
</dbReference>
<feature type="region of interest" description="Disordered" evidence="5">
    <location>
        <begin position="375"/>
        <end position="405"/>
    </location>
</feature>